<dbReference type="Gene3D" id="3.10.129.10">
    <property type="entry name" value="Hotdog Thioesterase"/>
    <property type="match status" value="1"/>
</dbReference>
<reference evidence="5 6" key="1">
    <citation type="submission" date="2018-05" db="EMBL/GenBank/DDBJ databases">
        <title>Genomic Encyclopedia of Type Strains, Phase IV (KMG-IV): sequencing the most valuable type-strain genomes for metagenomic binning, comparative biology and taxonomic classification.</title>
        <authorList>
            <person name="Goeker M."/>
        </authorList>
    </citation>
    <scope>NUCLEOTIDE SEQUENCE [LARGE SCALE GENOMIC DNA]</scope>
    <source>
        <strain evidence="5 6">DSM 16791</strain>
    </source>
</reference>
<dbReference type="SUPFAM" id="SSF53659">
    <property type="entry name" value="Isocitrate/Isopropylmalate dehydrogenase-like"/>
    <property type="match status" value="1"/>
</dbReference>
<evidence type="ECO:0000259" key="3">
    <source>
        <dbReference type="Pfam" id="PF01515"/>
    </source>
</evidence>
<dbReference type="RefSeq" id="WP_110032299.1">
    <property type="nucleotide sequence ID" value="NZ_QGTR01000003.1"/>
</dbReference>
<dbReference type="PANTHER" id="PTHR43356:SF2">
    <property type="entry name" value="PHOSPHATE ACETYLTRANSFERASE"/>
    <property type="match status" value="1"/>
</dbReference>
<dbReference type="CDD" id="cd03449">
    <property type="entry name" value="R_hydratase"/>
    <property type="match status" value="1"/>
</dbReference>
<dbReference type="Pfam" id="PF01575">
    <property type="entry name" value="MaoC_dehydratas"/>
    <property type="match status" value="1"/>
</dbReference>
<gene>
    <name evidence="5" type="ORF">DFR52_103237</name>
</gene>
<keyword evidence="6" id="KW-1185">Reference proteome</keyword>
<dbReference type="EMBL" id="QGTR01000003">
    <property type="protein sequence ID" value="PWW00036.1"/>
    <property type="molecule type" value="Genomic_DNA"/>
</dbReference>
<feature type="domain" description="MaoC-like" evidence="4">
    <location>
        <begin position="19"/>
        <end position="111"/>
    </location>
</feature>
<evidence type="ECO:0000313" key="5">
    <source>
        <dbReference type="EMBL" id="PWW00036.1"/>
    </source>
</evidence>
<dbReference type="NCBIfam" id="NF006045">
    <property type="entry name" value="PRK08190.1"/>
    <property type="match status" value="1"/>
</dbReference>
<keyword evidence="1 5" id="KW-0808">Transferase</keyword>
<dbReference type="Proteomes" id="UP000246352">
    <property type="component" value="Unassembled WGS sequence"/>
</dbReference>
<dbReference type="Gene3D" id="3.40.718.10">
    <property type="entry name" value="Isopropylmalate Dehydrogenase"/>
    <property type="match status" value="1"/>
</dbReference>
<dbReference type="InterPro" id="IPR002539">
    <property type="entry name" value="MaoC-like_dom"/>
</dbReference>
<evidence type="ECO:0000256" key="2">
    <source>
        <dbReference type="ARBA" id="ARBA00023315"/>
    </source>
</evidence>
<protein>
    <submittedName>
        <fullName evidence="5">Phosphate acetyltransferase</fullName>
    </submittedName>
</protein>
<organism evidence="5 6">
    <name type="scientific">Hoeflea marina</name>
    <dbReference type="NCBI Taxonomy" id="274592"/>
    <lineage>
        <taxon>Bacteria</taxon>
        <taxon>Pseudomonadati</taxon>
        <taxon>Pseudomonadota</taxon>
        <taxon>Alphaproteobacteria</taxon>
        <taxon>Hyphomicrobiales</taxon>
        <taxon>Rhizobiaceae</taxon>
        <taxon>Hoeflea</taxon>
    </lineage>
</organism>
<feature type="domain" description="Phosphate acetyl/butaryl transferase" evidence="3">
    <location>
        <begin position="241"/>
        <end position="443"/>
    </location>
</feature>
<dbReference type="InterPro" id="IPR029069">
    <property type="entry name" value="HotDog_dom_sf"/>
</dbReference>
<sequence>MRYIENRTFDEINVGDMAELSRTLQPEDIELFSALSGAVNPAHVDASSLGADGFIGLIAHGMWGGTLIATLLGTELPGPGAIYHSQNLIFGASLGPGDTVHVEVRVAEKHADTRMLVLDCRCTNQSGDIVINGRVEAVAPSEKIRRPQAVLPDMKLSPQGAQYQKLIGATARLKPIRTAVAHPCDDASLTGALEASSQGLIVPVLVGPRARIEAAALEAGRSLDGIEIIDVAHSHAAAARCVELVRAGQADAIMKGKLHTDELMSAVVDSTLGLRTGRRMSHIFVLDVPHHPKPLLITDAAINIYPDLDAKRDIVQNAIDLAHALGIAMPKVAILSATETVDSKIVSTTDAASLCKMADRGQITGGLLDGPLAFDNAVSKAAAATKGIVSPVAGDADILVAPDLEAGNMMAKQLIYLAGAESAGIVMGARVPVILTSRADSTLARLASCALAQLYIEHLKAKVRP</sequence>
<name>A0A317PJG7_9HYPH</name>
<dbReference type="GO" id="GO:0016746">
    <property type="term" value="F:acyltransferase activity"/>
    <property type="evidence" value="ECO:0007669"/>
    <property type="project" value="UniProtKB-KW"/>
</dbReference>
<evidence type="ECO:0000256" key="1">
    <source>
        <dbReference type="ARBA" id="ARBA00022679"/>
    </source>
</evidence>
<proteinExistence type="predicted"/>
<dbReference type="PANTHER" id="PTHR43356">
    <property type="entry name" value="PHOSPHATE ACETYLTRANSFERASE"/>
    <property type="match status" value="1"/>
</dbReference>
<dbReference type="OrthoDB" id="9800237at2"/>
<dbReference type="NCBIfam" id="NF008852">
    <property type="entry name" value="PRK11890.1"/>
    <property type="match status" value="1"/>
</dbReference>
<accession>A0A317PJG7</accession>
<dbReference type="Pfam" id="PF01515">
    <property type="entry name" value="PTA_PTB"/>
    <property type="match status" value="1"/>
</dbReference>
<dbReference type="AlphaFoldDB" id="A0A317PJG7"/>
<dbReference type="InterPro" id="IPR002505">
    <property type="entry name" value="PTA_PTB"/>
</dbReference>
<dbReference type="InterPro" id="IPR050500">
    <property type="entry name" value="Phos_Acetyltrans/Butyryltrans"/>
</dbReference>
<evidence type="ECO:0000313" key="6">
    <source>
        <dbReference type="Proteomes" id="UP000246352"/>
    </source>
</evidence>
<evidence type="ECO:0000259" key="4">
    <source>
        <dbReference type="Pfam" id="PF01575"/>
    </source>
</evidence>
<keyword evidence="2" id="KW-0012">Acyltransferase</keyword>
<comment type="caution">
    <text evidence="5">The sequence shown here is derived from an EMBL/GenBank/DDBJ whole genome shotgun (WGS) entry which is preliminary data.</text>
</comment>
<dbReference type="SUPFAM" id="SSF54637">
    <property type="entry name" value="Thioesterase/thiol ester dehydrase-isomerase"/>
    <property type="match status" value="1"/>
</dbReference>